<proteinExistence type="predicted"/>
<dbReference type="VEuPathDB" id="VectorBase:AATE007255"/>
<evidence type="ECO:0000313" key="1">
    <source>
        <dbReference type="EnsemblMetazoa" id="AATE007255-PA.1"/>
    </source>
</evidence>
<sequence>MSSFSCQCGLRDAEDTRCCADCACLEVPPQDASPEVPEEVVPAIAEDEAPEDEYWGPRRATEEDLRAVVGEMAWVCTALCSTPRPLPPDVVATIVSYQRGYLPLRTAHAILIDRMCDLIFAYEDQKL</sequence>
<dbReference type="AlphaFoldDB" id="A0A182IX97"/>
<accession>A0A182IX97</accession>
<protein>
    <submittedName>
        <fullName evidence="1">Uncharacterized protein</fullName>
    </submittedName>
</protein>
<dbReference type="EnsemblMetazoa" id="AATE007255-RA">
    <property type="protein sequence ID" value="AATE007255-PA.1"/>
    <property type="gene ID" value="AATE007255"/>
</dbReference>
<name>A0A182IX97_ANOAO</name>
<organism evidence="1">
    <name type="scientific">Anopheles atroparvus</name>
    <name type="common">European mosquito</name>
    <dbReference type="NCBI Taxonomy" id="41427"/>
    <lineage>
        <taxon>Eukaryota</taxon>
        <taxon>Metazoa</taxon>
        <taxon>Ecdysozoa</taxon>
        <taxon>Arthropoda</taxon>
        <taxon>Hexapoda</taxon>
        <taxon>Insecta</taxon>
        <taxon>Pterygota</taxon>
        <taxon>Neoptera</taxon>
        <taxon>Endopterygota</taxon>
        <taxon>Diptera</taxon>
        <taxon>Nematocera</taxon>
        <taxon>Culicoidea</taxon>
        <taxon>Culicidae</taxon>
        <taxon>Anophelinae</taxon>
        <taxon>Anopheles</taxon>
    </lineage>
</organism>
<reference evidence="1" key="1">
    <citation type="submission" date="2022-08" db="UniProtKB">
        <authorList>
            <consortium name="EnsemblMetazoa"/>
        </authorList>
    </citation>
    <scope>IDENTIFICATION</scope>
    <source>
        <strain evidence="1">EBRO</strain>
    </source>
</reference>